<feature type="domain" description="Zn(2)-C6 fungal-type" evidence="5">
    <location>
        <begin position="27"/>
        <end position="56"/>
    </location>
</feature>
<dbReference type="InterPro" id="IPR050987">
    <property type="entry name" value="AtrR-like"/>
</dbReference>
<gene>
    <name evidence="6" type="ORF">SAMD00023353_3200150</name>
</gene>
<dbReference type="SMART" id="SM00066">
    <property type="entry name" value="GAL4"/>
    <property type="match status" value="1"/>
</dbReference>
<dbReference type="InterPro" id="IPR001138">
    <property type="entry name" value="Zn2Cys6_DnaBD"/>
</dbReference>
<keyword evidence="1" id="KW-0479">Metal-binding</keyword>
<keyword evidence="4" id="KW-0472">Membrane</keyword>
<evidence type="ECO:0000256" key="4">
    <source>
        <dbReference type="SAM" id="Phobius"/>
    </source>
</evidence>
<keyword evidence="2" id="KW-0539">Nucleus</keyword>
<feature type="compositionally biased region" description="Polar residues" evidence="3">
    <location>
        <begin position="102"/>
        <end position="123"/>
    </location>
</feature>
<dbReference type="InterPro" id="IPR036864">
    <property type="entry name" value="Zn2-C6_fun-type_DNA-bd_sf"/>
</dbReference>
<keyword evidence="4" id="KW-0812">Transmembrane</keyword>
<dbReference type="GO" id="GO:0008270">
    <property type="term" value="F:zinc ion binding"/>
    <property type="evidence" value="ECO:0007669"/>
    <property type="project" value="InterPro"/>
</dbReference>
<dbReference type="OrthoDB" id="103819at2759"/>
<reference evidence="6" key="1">
    <citation type="submission" date="2016-03" db="EMBL/GenBank/DDBJ databases">
        <title>Draft genome sequence of Rosellinia necatrix.</title>
        <authorList>
            <person name="Kanematsu S."/>
        </authorList>
    </citation>
    <scope>NUCLEOTIDE SEQUENCE [LARGE SCALE GENOMIC DNA]</scope>
    <source>
        <strain evidence="6">W97</strain>
    </source>
</reference>
<evidence type="ECO:0000256" key="1">
    <source>
        <dbReference type="ARBA" id="ARBA00022723"/>
    </source>
</evidence>
<keyword evidence="4" id="KW-1133">Transmembrane helix</keyword>
<dbReference type="SMART" id="SM00906">
    <property type="entry name" value="Fungal_trans"/>
    <property type="match status" value="1"/>
</dbReference>
<dbReference type="Proteomes" id="UP000054516">
    <property type="component" value="Unassembled WGS sequence"/>
</dbReference>
<evidence type="ECO:0000256" key="2">
    <source>
        <dbReference type="ARBA" id="ARBA00023242"/>
    </source>
</evidence>
<feature type="compositionally biased region" description="Acidic residues" evidence="3">
    <location>
        <begin position="1"/>
        <end position="17"/>
    </location>
</feature>
<evidence type="ECO:0000313" key="6">
    <source>
        <dbReference type="EMBL" id="GAP87977.2"/>
    </source>
</evidence>
<proteinExistence type="predicted"/>
<dbReference type="PROSITE" id="PS00463">
    <property type="entry name" value="ZN2_CY6_FUNGAL_1"/>
    <property type="match status" value="1"/>
</dbReference>
<feature type="transmembrane region" description="Helical" evidence="4">
    <location>
        <begin position="581"/>
        <end position="603"/>
    </location>
</feature>
<accession>A0A1W2TII3</accession>
<feature type="region of interest" description="Disordered" evidence="3">
    <location>
        <begin position="1"/>
        <end position="25"/>
    </location>
</feature>
<dbReference type="Gene3D" id="4.10.240.10">
    <property type="entry name" value="Zn(2)-C6 fungal-type DNA-binding domain"/>
    <property type="match status" value="1"/>
</dbReference>
<sequence>MAMANDTDDGSLNEAEEPLPSRPIPRACEQCRSRKIRCDKKYPCANCQRTKAECRIVPRAPHEKRARVLISSQYERKIDRLDERLDNLTRLIERMGGEKASLSVSERTGPSSTAASPKPSENNLPALKQGVAVGDAGFACKSKRPGSHLPGNIPSAVEGQGSGSLIQGESSLSAQSSFAKNFLAHSIGPNQEHDIGHEMNEELTKLRQIVDAFKRTPAVQELTYQYAMPTPPMPRDDYQLPPIEAAVAFIQSVQSHFWCYGFNELLGSESLSDICLKVYFSNQYTDAQFIIINAALILFTFDADAGDINDITEEGQHGDVKSIAFLCRKNLETAISRLPLFPPATHDTVLALVMSAGYAIDISKPSLAWRLVSTASQISYMLGFHTRSEGTEKSSNTLNKHGRLFWILYLLEKHLSLRLGYSSTIHDRDITLPFPGVTHLSATPAMQYWHNLVKLANIAGRIYDELYSPYALATDPEQRIFHATKLVQEMQQNVIEAQRVTPLWIQNFHDLDQKELVQFTFLADDVLRKSMITFIHRAVPPKQGSGMAFTEECIKSARVALETHEACVATIIDNPRHLAIYFQWTILFAPFIPFIVLFCHVVATGNANDLARMQSFVASVQVASEKSTSVAKLYRLFEIFYNVARRLTVAETNTPEQAQQMRLNSCLLELGFQAQATQIHGHFGDKPREREGMLPSEASNLGLTNQMPEYGTMQWANSDLPLGNWVTLNQQMMDVLGDEELQL</sequence>
<dbReference type="GO" id="GO:0000981">
    <property type="term" value="F:DNA-binding transcription factor activity, RNA polymerase II-specific"/>
    <property type="evidence" value="ECO:0007669"/>
    <property type="project" value="InterPro"/>
</dbReference>
<feature type="region of interest" description="Disordered" evidence="3">
    <location>
        <begin position="97"/>
        <end position="124"/>
    </location>
</feature>
<evidence type="ECO:0000259" key="5">
    <source>
        <dbReference type="PROSITE" id="PS50048"/>
    </source>
</evidence>
<dbReference type="InterPro" id="IPR007219">
    <property type="entry name" value="XnlR_reg_dom"/>
</dbReference>
<dbReference type="Pfam" id="PF00172">
    <property type="entry name" value="Zn_clus"/>
    <property type="match status" value="1"/>
</dbReference>
<dbReference type="STRING" id="77044.A0A1W2TII3"/>
<organism evidence="6">
    <name type="scientific">Rosellinia necatrix</name>
    <name type="common">White root-rot fungus</name>
    <dbReference type="NCBI Taxonomy" id="77044"/>
    <lineage>
        <taxon>Eukaryota</taxon>
        <taxon>Fungi</taxon>
        <taxon>Dikarya</taxon>
        <taxon>Ascomycota</taxon>
        <taxon>Pezizomycotina</taxon>
        <taxon>Sordariomycetes</taxon>
        <taxon>Xylariomycetidae</taxon>
        <taxon>Xylariales</taxon>
        <taxon>Xylariaceae</taxon>
        <taxon>Rosellinia</taxon>
    </lineage>
</organism>
<dbReference type="OMA" id="CMDLLGR"/>
<dbReference type="PANTHER" id="PTHR46910">
    <property type="entry name" value="TRANSCRIPTION FACTOR PDR1"/>
    <property type="match status" value="1"/>
</dbReference>
<keyword evidence="7" id="KW-1185">Reference proteome</keyword>
<evidence type="ECO:0000256" key="3">
    <source>
        <dbReference type="SAM" id="MobiDB-lite"/>
    </source>
</evidence>
<dbReference type="EMBL" id="DF977477">
    <property type="protein sequence ID" value="GAP87977.2"/>
    <property type="molecule type" value="Genomic_DNA"/>
</dbReference>
<dbReference type="PROSITE" id="PS50048">
    <property type="entry name" value="ZN2_CY6_FUNGAL_2"/>
    <property type="match status" value="1"/>
</dbReference>
<dbReference type="GO" id="GO:0006351">
    <property type="term" value="P:DNA-templated transcription"/>
    <property type="evidence" value="ECO:0007669"/>
    <property type="project" value="InterPro"/>
</dbReference>
<dbReference type="CDD" id="cd12148">
    <property type="entry name" value="fungal_TF_MHR"/>
    <property type="match status" value="1"/>
</dbReference>
<dbReference type="PANTHER" id="PTHR46910:SF5">
    <property type="entry name" value="ZN(II)2CYS6 TRANSCRIPTION FACTOR (EUROFUNG)"/>
    <property type="match status" value="1"/>
</dbReference>
<dbReference type="CDD" id="cd00067">
    <property type="entry name" value="GAL4"/>
    <property type="match status" value="1"/>
</dbReference>
<dbReference type="GO" id="GO:0003677">
    <property type="term" value="F:DNA binding"/>
    <property type="evidence" value="ECO:0007669"/>
    <property type="project" value="InterPro"/>
</dbReference>
<dbReference type="SUPFAM" id="SSF57701">
    <property type="entry name" value="Zn2/Cys6 DNA-binding domain"/>
    <property type="match status" value="1"/>
</dbReference>
<dbReference type="Pfam" id="PF04082">
    <property type="entry name" value="Fungal_trans"/>
    <property type="match status" value="1"/>
</dbReference>
<evidence type="ECO:0000313" key="7">
    <source>
        <dbReference type="Proteomes" id="UP000054516"/>
    </source>
</evidence>
<name>A0A1W2TII3_ROSNE</name>
<feature type="region of interest" description="Disordered" evidence="3">
    <location>
        <begin position="142"/>
        <end position="170"/>
    </location>
</feature>
<dbReference type="AlphaFoldDB" id="A0A1W2TII3"/>
<protein>
    <submittedName>
        <fullName evidence="6">Putative fungal specific transcription factor domain-containing protein</fullName>
    </submittedName>
</protein>